<accession>A0A8S9ZIY7</accession>
<keyword evidence="3" id="KW-1185">Reference proteome</keyword>
<dbReference type="Gene3D" id="2.60.40.3330">
    <property type="match status" value="1"/>
</dbReference>
<dbReference type="Proteomes" id="UP000605970">
    <property type="component" value="Unassembled WGS sequence"/>
</dbReference>
<proteinExistence type="predicted"/>
<sequence length="135" mass="15945">MTFLSKFFLISLIFNLLQIIKPQFINEALYFDIEGDIECREDIPEFGEFSFLLQDVKTTHGDSDDHLGSTKTDRYGHFHFNLKLEKKREYENWTGLEPYFLIEHICYTPSVKGILRMDRLTKEGSQLIKNTTELK</sequence>
<dbReference type="AlphaFoldDB" id="A0A8S9ZIY7"/>
<keyword evidence="1" id="KW-0732">Signal</keyword>
<comment type="caution">
    <text evidence="2">The sequence shown here is derived from an EMBL/GenBank/DDBJ whole genome shotgun (WGS) entry which is preliminary data.</text>
</comment>
<feature type="non-terminal residue" evidence="2">
    <location>
        <position position="1"/>
    </location>
</feature>
<dbReference type="EMBL" id="JABEBT010000079">
    <property type="protein sequence ID" value="KAF7633288.1"/>
    <property type="molecule type" value="Genomic_DNA"/>
</dbReference>
<dbReference type="InterPro" id="IPR038479">
    <property type="entry name" value="Transthyretin-like_sf"/>
</dbReference>
<feature type="signal peptide" evidence="1">
    <location>
        <begin position="1"/>
        <end position="22"/>
    </location>
</feature>
<gene>
    <name evidence="2" type="ORF">Mgra_00007266</name>
</gene>
<evidence type="ECO:0000256" key="1">
    <source>
        <dbReference type="SAM" id="SignalP"/>
    </source>
</evidence>
<name>A0A8S9ZIY7_9BILA</name>
<evidence type="ECO:0000313" key="2">
    <source>
        <dbReference type="EMBL" id="KAF7633288.1"/>
    </source>
</evidence>
<evidence type="ECO:0008006" key="4">
    <source>
        <dbReference type="Google" id="ProtNLM"/>
    </source>
</evidence>
<feature type="chain" id="PRO_5035829702" description="Transthyretin-like family-containing protein" evidence="1">
    <location>
        <begin position="23"/>
        <end position="135"/>
    </location>
</feature>
<organism evidence="2 3">
    <name type="scientific">Meloidogyne graminicola</name>
    <dbReference type="NCBI Taxonomy" id="189291"/>
    <lineage>
        <taxon>Eukaryota</taxon>
        <taxon>Metazoa</taxon>
        <taxon>Ecdysozoa</taxon>
        <taxon>Nematoda</taxon>
        <taxon>Chromadorea</taxon>
        <taxon>Rhabditida</taxon>
        <taxon>Tylenchina</taxon>
        <taxon>Tylenchomorpha</taxon>
        <taxon>Tylenchoidea</taxon>
        <taxon>Meloidogynidae</taxon>
        <taxon>Meloidogyninae</taxon>
        <taxon>Meloidogyne</taxon>
    </lineage>
</organism>
<evidence type="ECO:0000313" key="3">
    <source>
        <dbReference type="Proteomes" id="UP000605970"/>
    </source>
</evidence>
<protein>
    <recommendedName>
        <fullName evidence="4">Transthyretin-like family-containing protein</fullName>
    </recommendedName>
</protein>
<reference evidence="2" key="1">
    <citation type="journal article" date="2020" name="Ecol. Evol.">
        <title>Genome structure and content of the rice root-knot nematode (Meloidogyne graminicola).</title>
        <authorList>
            <person name="Phan N.T."/>
            <person name="Danchin E.G.J."/>
            <person name="Klopp C."/>
            <person name="Perfus-Barbeoch L."/>
            <person name="Kozlowski D.K."/>
            <person name="Koutsovoulos G.D."/>
            <person name="Lopez-Roques C."/>
            <person name="Bouchez O."/>
            <person name="Zahm M."/>
            <person name="Besnard G."/>
            <person name="Bellafiore S."/>
        </authorList>
    </citation>
    <scope>NUCLEOTIDE SEQUENCE</scope>
    <source>
        <strain evidence="2">VN-18</strain>
    </source>
</reference>